<dbReference type="InterPro" id="IPR004096">
    <property type="entry name" value="V4R"/>
</dbReference>
<dbReference type="PANTHER" id="PTHR33744:SF1">
    <property type="entry name" value="DNA-BINDING TRANSCRIPTIONAL ACTIVATOR ADER"/>
    <property type="match status" value="1"/>
</dbReference>
<evidence type="ECO:0000259" key="2">
    <source>
        <dbReference type="SMART" id="SM00989"/>
    </source>
</evidence>
<name>A0A498DL95_9BACI</name>
<dbReference type="PANTHER" id="PTHR33744">
    <property type="entry name" value="CARBOHYDRATE DIACID REGULATOR"/>
    <property type="match status" value="1"/>
</dbReference>
<feature type="domain" description="4-vinyl reductase 4VR" evidence="2">
    <location>
        <begin position="118"/>
        <end position="180"/>
    </location>
</feature>
<dbReference type="Pfam" id="PF06505">
    <property type="entry name" value="XylR_N"/>
    <property type="match status" value="1"/>
</dbReference>
<dbReference type="OrthoDB" id="154713at2"/>
<dbReference type="SUPFAM" id="SSF111126">
    <property type="entry name" value="Ligand-binding domain in the NO signalling and Golgi transport"/>
    <property type="match status" value="1"/>
</dbReference>
<dbReference type="InterPro" id="IPR025736">
    <property type="entry name" value="PucR_C-HTH_dom"/>
</dbReference>
<dbReference type="RefSeq" id="WP_121523504.1">
    <property type="nucleotide sequence ID" value="NZ_RCHR01000004.1"/>
</dbReference>
<evidence type="ECO:0000313" key="3">
    <source>
        <dbReference type="EMBL" id="RLL43749.1"/>
    </source>
</evidence>
<dbReference type="Gene3D" id="3.30.1380.20">
    <property type="entry name" value="Trafficking protein particle complex subunit 3"/>
    <property type="match status" value="1"/>
</dbReference>
<sequence length="629" mass="72336">MEKYLQLERDIRFSDDGLIYSEDHRAIMVPTSSFGILRKDLYSNIGKERVKGFLLRYGFDLGQKDAKIILKKFKGDTIESIIKKGPVYHQLYGHVIPTVNDIKIEKHGNKVSTYLEGTWENSYEAMEHIEQFGISDEPVCDTLVGYANGFLTKVCNQTVLFKEVCCVGKGDKICKWVGRTVDYWTNDMNDELKYYKEEPIVKELELTYEKLLEERNHLKNVSIIHNKLTEEILKGKNLNSIMGFVYNLTNTAILIESSELQPIASGGLPSGILEDINLSFLQYVQCKESMKKTFHRTKIIKLEDHTRITTPVFLQGKTIGYCSFVYKEELAEDKIRFLQMIIERISSICALYILNKKTETEAEDRMKGRFLERILNGEYTKEEILRQSSFIGLDLFQPYYIVVIQAQMPNQNYKEEFTLLKEVMNRTSTYFQKRRINVLLGQLADDFVLLFLKSEIAEIGIRATCSQYLNDLTKIYPSVSFRAGISMQSDEIEKAADSYHEALTSKRMSTISNNVIEFQTLGILGPLINSNNQKEVERIAIYTIKPLGDDLDDPKNLEIIKTLYVYLLHGGNLEQTASDLALSLSGLRYRIGKIEKIMEQDLRNPEVSYKLLLSIQALISTGKIDLIEY</sequence>
<dbReference type="Pfam" id="PF17853">
    <property type="entry name" value="GGDEF_2"/>
    <property type="match status" value="1"/>
</dbReference>
<reference evidence="3 4" key="1">
    <citation type="submission" date="2018-10" db="EMBL/GenBank/DDBJ databases">
        <title>Oceanobacillus sp. YLB-02 draft genome.</title>
        <authorList>
            <person name="Yu L."/>
        </authorList>
    </citation>
    <scope>NUCLEOTIDE SEQUENCE [LARGE SCALE GENOMIC DNA]</scope>
    <source>
        <strain evidence="3 4">YLB-02</strain>
    </source>
</reference>
<dbReference type="InterPro" id="IPR010523">
    <property type="entry name" value="XylR_N"/>
</dbReference>
<proteinExistence type="inferred from homology"/>
<evidence type="ECO:0000256" key="1">
    <source>
        <dbReference type="ARBA" id="ARBA00006754"/>
    </source>
</evidence>
<dbReference type="InterPro" id="IPR051448">
    <property type="entry name" value="CdaR-like_regulators"/>
</dbReference>
<dbReference type="Gene3D" id="1.10.10.2840">
    <property type="entry name" value="PucR C-terminal helix-turn-helix domain"/>
    <property type="match status" value="1"/>
</dbReference>
<keyword evidence="4" id="KW-1185">Reference proteome</keyword>
<dbReference type="AlphaFoldDB" id="A0A498DL95"/>
<dbReference type="InterPro" id="IPR024096">
    <property type="entry name" value="NO_sig/Golgi_transp_ligand-bd"/>
</dbReference>
<gene>
    <name evidence="3" type="ORF">D8M04_12575</name>
</gene>
<dbReference type="Pfam" id="PF02830">
    <property type="entry name" value="V4R"/>
    <property type="match status" value="1"/>
</dbReference>
<protein>
    <submittedName>
        <fullName evidence="3">PucR family transcriptional regulator</fullName>
    </submittedName>
</protein>
<dbReference type="Proteomes" id="UP000270219">
    <property type="component" value="Unassembled WGS sequence"/>
</dbReference>
<accession>A0A498DL95</accession>
<organism evidence="3 4">
    <name type="scientific">Oceanobacillus piezotolerans</name>
    <dbReference type="NCBI Taxonomy" id="2448030"/>
    <lineage>
        <taxon>Bacteria</taxon>
        <taxon>Bacillati</taxon>
        <taxon>Bacillota</taxon>
        <taxon>Bacilli</taxon>
        <taxon>Bacillales</taxon>
        <taxon>Bacillaceae</taxon>
        <taxon>Oceanobacillus</taxon>
    </lineage>
</organism>
<comment type="caution">
    <text evidence="3">The sequence shown here is derived from an EMBL/GenBank/DDBJ whole genome shotgun (WGS) entry which is preliminary data.</text>
</comment>
<dbReference type="EMBL" id="RCHR01000004">
    <property type="protein sequence ID" value="RLL43749.1"/>
    <property type="molecule type" value="Genomic_DNA"/>
</dbReference>
<dbReference type="InterPro" id="IPR042070">
    <property type="entry name" value="PucR_C-HTH_sf"/>
</dbReference>
<dbReference type="InterPro" id="IPR041522">
    <property type="entry name" value="CdaR_GGDEF"/>
</dbReference>
<dbReference type="Pfam" id="PF13556">
    <property type="entry name" value="HTH_30"/>
    <property type="match status" value="1"/>
</dbReference>
<evidence type="ECO:0000313" key="4">
    <source>
        <dbReference type="Proteomes" id="UP000270219"/>
    </source>
</evidence>
<comment type="similarity">
    <text evidence="1">Belongs to the CdaR family.</text>
</comment>
<dbReference type="SMART" id="SM00989">
    <property type="entry name" value="V4R"/>
    <property type="match status" value="1"/>
</dbReference>